<protein>
    <submittedName>
        <fullName evidence="2">Uncharacterized protein</fullName>
    </submittedName>
</protein>
<evidence type="ECO:0000256" key="1">
    <source>
        <dbReference type="SAM" id="Phobius"/>
    </source>
</evidence>
<dbReference type="EMBL" id="BGZK01001064">
    <property type="protein sequence ID" value="GBP70124.1"/>
    <property type="molecule type" value="Genomic_DNA"/>
</dbReference>
<feature type="transmembrane region" description="Helical" evidence="1">
    <location>
        <begin position="20"/>
        <end position="37"/>
    </location>
</feature>
<gene>
    <name evidence="2" type="ORF">EVAR_55443_1</name>
</gene>
<proteinExistence type="predicted"/>
<keyword evidence="1" id="KW-0472">Membrane</keyword>
<dbReference type="Proteomes" id="UP000299102">
    <property type="component" value="Unassembled WGS sequence"/>
</dbReference>
<comment type="caution">
    <text evidence="2">The sequence shown here is derived from an EMBL/GenBank/DDBJ whole genome shotgun (WGS) entry which is preliminary data.</text>
</comment>
<keyword evidence="1" id="KW-0812">Transmembrane</keyword>
<dbReference type="AlphaFoldDB" id="A0A4C1Y557"/>
<name>A0A4C1Y557_EUMVA</name>
<evidence type="ECO:0000313" key="2">
    <source>
        <dbReference type="EMBL" id="GBP70124.1"/>
    </source>
</evidence>
<reference evidence="2 3" key="1">
    <citation type="journal article" date="2019" name="Commun. Biol.">
        <title>The bagworm genome reveals a unique fibroin gene that provides high tensile strength.</title>
        <authorList>
            <person name="Kono N."/>
            <person name="Nakamura H."/>
            <person name="Ohtoshi R."/>
            <person name="Tomita M."/>
            <person name="Numata K."/>
            <person name="Arakawa K."/>
        </authorList>
    </citation>
    <scope>NUCLEOTIDE SEQUENCE [LARGE SCALE GENOMIC DNA]</scope>
</reference>
<organism evidence="2 3">
    <name type="scientific">Eumeta variegata</name>
    <name type="common">Bagworm moth</name>
    <name type="synonym">Eumeta japonica</name>
    <dbReference type="NCBI Taxonomy" id="151549"/>
    <lineage>
        <taxon>Eukaryota</taxon>
        <taxon>Metazoa</taxon>
        <taxon>Ecdysozoa</taxon>
        <taxon>Arthropoda</taxon>
        <taxon>Hexapoda</taxon>
        <taxon>Insecta</taxon>
        <taxon>Pterygota</taxon>
        <taxon>Neoptera</taxon>
        <taxon>Endopterygota</taxon>
        <taxon>Lepidoptera</taxon>
        <taxon>Glossata</taxon>
        <taxon>Ditrysia</taxon>
        <taxon>Tineoidea</taxon>
        <taxon>Psychidae</taxon>
        <taxon>Oiketicinae</taxon>
        <taxon>Eumeta</taxon>
    </lineage>
</organism>
<keyword evidence="1" id="KW-1133">Transmembrane helix</keyword>
<sequence>MNSPKTNHADKGRSRFSPGLFLRGFLSFCIAAFVIEYSPHRPVRKSSDIARLSSTLSRSRMQPTDNGSVVKQAACLPGGAWVPSRLRAHRPILFSSRVKRHRTFRASGILLLGCARRRRTVTAAVSGPRGGLSSKRYGLKLNYRARLSLDVEVFRVLCNDIYTLRGYTETQPCVHTLQSGRLFREALLIYRTSGVDRGRAWPFARLVSCDLINSVSLSEEDESQGGLYGTTANRVLSACGANAEKVHGHTPSCVLYSVLNKFQAFWAVVLQQPYVKLVLNIQVENSCCPSFPPTPQENRSLKRPMNKSEVGLRRGGEITVTANKILLL</sequence>
<evidence type="ECO:0000313" key="3">
    <source>
        <dbReference type="Proteomes" id="UP000299102"/>
    </source>
</evidence>
<keyword evidence="3" id="KW-1185">Reference proteome</keyword>
<accession>A0A4C1Y557</accession>